<sequence length="271" mass="29917">MTSRSTTKTKPRMNPNLSAADLAQAPSWWLLALESRAPFELGASILASPLLHYAARGDGHPVMVLPGLAAGDLTTLPLRQFLQDRGFKPYGWELGPNYGPREGVLESCIARLRELRREHGCKVSLVGWSLGGVYARELAKMLSEDVRDVITLGSPFTGNPRASNAWRLFEFASGKKIGDAKLHEQIKRTPPVPTTSIYSRTDGIVAWQCSLEKNTARSESIEVVASHVGLGMNPAAFYAIADRLAQAEGEWKPFHRDGWRRWAFPDPDRPG</sequence>
<dbReference type="Pfam" id="PF03959">
    <property type="entry name" value="FSH1"/>
    <property type="match status" value="1"/>
</dbReference>
<dbReference type="EMBL" id="CP035704">
    <property type="protein sequence ID" value="QBB69863.1"/>
    <property type="molecule type" value="Genomic_DNA"/>
</dbReference>
<reference evidence="2 3" key="1">
    <citation type="submission" date="2019-01" db="EMBL/GenBank/DDBJ databases">
        <title>Pseudolysobacter antarctica gen. nov., sp. nov., isolated from Fildes Peninsula, Antarctica.</title>
        <authorList>
            <person name="Wei Z."/>
            <person name="Peng F."/>
        </authorList>
    </citation>
    <scope>NUCLEOTIDE SEQUENCE [LARGE SCALE GENOMIC DNA]</scope>
    <source>
        <strain evidence="2 3">AQ6-296</strain>
    </source>
</reference>
<evidence type="ECO:0000313" key="3">
    <source>
        <dbReference type="Proteomes" id="UP000291562"/>
    </source>
</evidence>
<gene>
    <name evidence="2" type="ORF">ELE36_05480</name>
</gene>
<feature type="domain" description="Serine hydrolase" evidence="1">
    <location>
        <begin position="89"/>
        <end position="217"/>
    </location>
</feature>
<keyword evidence="2" id="KW-0378">Hydrolase</keyword>
<proteinExistence type="predicted"/>
<organism evidence="2 3">
    <name type="scientific">Pseudolysobacter antarcticus</name>
    <dbReference type="NCBI Taxonomy" id="2511995"/>
    <lineage>
        <taxon>Bacteria</taxon>
        <taxon>Pseudomonadati</taxon>
        <taxon>Pseudomonadota</taxon>
        <taxon>Gammaproteobacteria</taxon>
        <taxon>Lysobacterales</taxon>
        <taxon>Rhodanobacteraceae</taxon>
        <taxon>Pseudolysobacter</taxon>
    </lineage>
</organism>
<dbReference type="Proteomes" id="UP000291562">
    <property type="component" value="Chromosome"/>
</dbReference>
<keyword evidence="3" id="KW-1185">Reference proteome</keyword>
<dbReference type="GO" id="GO:0016787">
    <property type="term" value="F:hydrolase activity"/>
    <property type="evidence" value="ECO:0007669"/>
    <property type="project" value="UniProtKB-KW"/>
</dbReference>
<dbReference type="InterPro" id="IPR029058">
    <property type="entry name" value="AB_hydrolase_fold"/>
</dbReference>
<dbReference type="KEGG" id="xbc:ELE36_05480"/>
<dbReference type="OrthoDB" id="345573at2"/>
<name>A0A411HHA3_9GAMM</name>
<evidence type="ECO:0000259" key="1">
    <source>
        <dbReference type="Pfam" id="PF03959"/>
    </source>
</evidence>
<dbReference type="InterPro" id="IPR005645">
    <property type="entry name" value="FSH-like_dom"/>
</dbReference>
<dbReference type="AlphaFoldDB" id="A0A411HHA3"/>
<protein>
    <submittedName>
        <fullName evidence="2">Alpha/beta hydrolase</fullName>
    </submittedName>
</protein>
<evidence type="ECO:0000313" key="2">
    <source>
        <dbReference type="EMBL" id="QBB69863.1"/>
    </source>
</evidence>
<accession>A0A411HHA3</accession>
<dbReference type="SUPFAM" id="SSF53474">
    <property type="entry name" value="alpha/beta-Hydrolases"/>
    <property type="match status" value="1"/>
</dbReference>
<dbReference type="Gene3D" id="3.40.50.1820">
    <property type="entry name" value="alpha/beta hydrolase"/>
    <property type="match status" value="1"/>
</dbReference>